<keyword evidence="5 6" id="KW-0472">Membrane</keyword>
<dbReference type="PANTHER" id="PTHR12308">
    <property type="entry name" value="ANOCTAMIN"/>
    <property type="match status" value="1"/>
</dbReference>
<reference evidence="10" key="1">
    <citation type="submission" date="2016-11" db="UniProtKB">
        <authorList>
            <consortium name="WormBaseParasite"/>
        </authorList>
    </citation>
    <scope>IDENTIFICATION</scope>
</reference>
<dbReference type="PANTHER" id="PTHR12308:SF51">
    <property type="entry name" value="ANOCTAMIN-8"/>
    <property type="match status" value="1"/>
</dbReference>
<evidence type="ECO:0000259" key="8">
    <source>
        <dbReference type="Pfam" id="PF04547"/>
    </source>
</evidence>
<evidence type="ECO:0000256" key="5">
    <source>
        <dbReference type="ARBA" id="ARBA00023136"/>
    </source>
</evidence>
<keyword evidence="9" id="KW-1185">Reference proteome</keyword>
<evidence type="ECO:0000256" key="3">
    <source>
        <dbReference type="ARBA" id="ARBA00022692"/>
    </source>
</evidence>
<organism evidence="9 10">
    <name type="scientific">Caenorhabditis tropicalis</name>
    <dbReference type="NCBI Taxonomy" id="1561998"/>
    <lineage>
        <taxon>Eukaryota</taxon>
        <taxon>Metazoa</taxon>
        <taxon>Ecdysozoa</taxon>
        <taxon>Nematoda</taxon>
        <taxon>Chromadorea</taxon>
        <taxon>Rhabditida</taxon>
        <taxon>Rhabditina</taxon>
        <taxon>Rhabditomorpha</taxon>
        <taxon>Rhabditoidea</taxon>
        <taxon>Rhabditidae</taxon>
        <taxon>Peloderinae</taxon>
        <taxon>Caenorhabditis</taxon>
    </lineage>
</organism>
<feature type="compositionally biased region" description="Polar residues" evidence="7">
    <location>
        <begin position="280"/>
        <end position="295"/>
    </location>
</feature>
<accession>A0A1I7V0P6</accession>
<proteinExistence type="inferred from homology"/>
<comment type="similarity">
    <text evidence="2 6">Belongs to the anoctamin family.</text>
</comment>
<keyword evidence="4 6" id="KW-1133">Transmembrane helix</keyword>
<comment type="subcellular location">
    <subcellularLocation>
        <location evidence="1 6">Membrane</location>
        <topology evidence="1 6">Multi-pass membrane protein</topology>
    </subcellularLocation>
</comment>
<comment type="caution">
    <text evidence="6">Lacks conserved residue(s) required for the propagation of feature annotation.</text>
</comment>
<name>A0A1I7V0P6_9PELO</name>
<dbReference type="WBParaSite" id="Csp11.Scaffold630.g21234.t1">
    <property type="protein sequence ID" value="Csp11.Scaffold630.g21234.t1"/>
    <property type="gene ID" value="Csp11.Scaffold630.g21234"/>
</dbReference>
<keyword evidence="3 6" id="KW-0812">Transmembrane</keyword>
<evidence type="ECO:0000256" key="2">
    <source>
        <dbReference type="ARBA" id="ARBA00009671"/>
    </source>
</evidence>
<dbReference type="GO" id="GO:0005886">
    <property type="term" value="C:plasma membrane"/>
    <property type="evidence" value="ECO:0007669"/>
    <property type="project" value="TreeGrafter"/>
</dbReference>
<dbReference type="InterPro" id="IPR049452">
    <property type="entry name" value="Anoctamin_TM"/>
</dbReference>
<dbReference type="GO" id="GO:0005254">
    <property type="term" value="F:chloride channel activity"/>
    <property type="evidence" value="ECO:0007669"/>
    <property type="project" value="TreeGrafter"/>
</dbReference>
<dbReference type="Pfam" id="PF04547">
    <property type="entry name" value="Anoctamin"/>
    <property type="match status" value="1"/>
</dbReference>
<protein>
    <recommendedName>
        <fullName evidence="6">Anoctamin</fullName>
    </recommendedName>
</protein>
<dbReference type="STRING" id="1561998.A0A1I7V0P6"/>
<dbReference type="Proteomes" id="UP000095282">
    <property type="component" value="Unplaced"/>
</dbReference>
<evidence type="ECO:0000313" key="10">
    <source>
        <dbReference type="WBParaSite" id="Csp11.Scaffold630.g21234.t1"/>
    </source>
</evidence>
<evidence type="ECO:0000313" key="9">
    <source>
        <dbReference type="Proteomes" id="UP000095282"/>
    </source>
</evidence>
<evidence type="ECO:0000256" key="4">
    <source>
        <dbReference type="ARBA" id="ARBA00022989"/>
    </source>
</evidence>
<dbReference type="InterPro" id="IPR007632">
    <property type="entry name" value="Anoctamin"/>
</dbReference>
<feature type="transmembrane region" description="Helical" evidence="6">
    <location>
        <begin position="195"/>
        <end position="212"/>
    </location>
</feature>
<feature type="domain" description="Anoctamin transmembrane" evidence="8">
    <location>
        <begin position="2"/>
        <end position="265"/>
    </location>
</feature>
<evidence type="ECO:0000256" key="6">
    <source>
        <dbReference type="RuleBase" id="RU280814"/>
    </source>
</evidence>
<evidence type="ECO:0000256" key="7">
    <source>
        <dbReference type="SAM" id="MobiDB-lite"/>
    </source>
</evidence>
<dbReference type="AlphaFoldDB" id="A0A1I7V0P6"/>
<feature type="transmembrane region" description="Helical" evidence="6">
    <location>
        <begin position="142"/>
        <end position="165"/>
    </location>
</feature>
<evidence type="ECO:0000256" key="1">
    <source>
        <dbReference type="ARBA" id="ARBA00004141"/>
    </source>
</evidence>
<dbReference type="eggNOG" id="KOG2513">
    <property type="taxonomic scope" value="Eukaryota"/>
</dbReference>
<feature type="region of interest" description="Disordered" evidence="7">
    <location>
        <begin position="37"/>
        <end position="56"/>
    </location>
</feature>
<feature type="region of interest" description="Disordered" evidence="7">
    <location>
        <begin position="280"/>
        <end position="316"/>
    </location>
</feature>
<sequence>METVVPFMIEKLKLSSLTYKMTRSMSDGTLRRHVENVRNKRQSSVDQEVPSPKSPGFRTLFSLGSPPGEVRQRKGGEEEFQKLRTLSSIFREDFSLKTERLPLPEFKISHDSNPELTQAELESVMAVYARPLDDFLEMFIQFGYVLLFSPAFPLAALCALINNLIEIRVDAFKLCNTVQRPFGRRVKDIGAWQKAMELLGILGVIVNCALIGQSGLVQRIWPDLSWGGQILIVVVLEHVILASKMIIDILVPDVPHWVRIETAKQEHFRREAFKRESRLLSHTQTPPSDQNNQPEAMTPEGSRFNRLDQIQRSKRRSITPMVRLSSFTRKPKGEDNCID</sequence>